<sequence>MSESTIATEALPRAADVRSNERSASSATNPATMRIPGRLQSQLEIEEASEAPAINDESNIVYPTGRNLWLTVASLMLTCVTYGVDLPIVAAAIPSLTDHFKSIKDIGWYSAAYGLVGSAVTFFWARSYTIWPVKYVYMASIIVFEVGALVATVAPTSPMFILGRAISGCGGSGMGSGLFIVLTHLFPSGKRPTWVGILMMFQIGTMATAPLIGGALIDTFNWRACFGINLPLGTLALVLVWFGFKSPVINPDESLPLKEKLVKLDPLSTLVFIPSIVCLLLALQWGGLTYSWHSVRIILLFIIFGITILAFAYRQYRQQENAMLPPRVLKNRSILAAAWFGACCEGTLSLTEYYITIYFQGVRGFRAFRSGYLMVPMIIGISLASLGAGFATTLVGYYMPFMLATSILSPIATGLLTTLDLQTDLPKVLALLGFTGAAIGIGLTAPHSAVATVLSIKDVPIGMGIIGFVSRLLSAIFISTSATLFQNRLFAEVSLRVPEQNVTTLRNTGLSELRAVIGPDNLRDVLLGYGEAVSQTLYLPVALTALSLVGSLSMEWRSVKKKTA</sequence>
<dbReference type="PANTHER" id="PTHR23501">
    <property type="entry name" value="MAJOR FACILITATOR SUPERFAMILY"/>
    <property type="match status" value="1"/>
</dbReference>
<dbReference type="PROSITE" id="PS50850">
    <property type="entry name" value="MFS"/>
    <property type="match status" value="1"/>
</dbReference>
<dbReference type="Gene3D" id="1.20.1250.20">
    <property type="entry name" value="MFS general substrate transporter like domains"/>
    <property type="match status" value="1"/>
</dbReference>
<comment type="subcellular location">
    <subcellularLocation>
        <location evidence="1">Membrane</location>
        <topology evidence="1">Multi-pass membrane protein</topology>
    </subcellularLocation>
</comment>
<dbReference type="InterPro" id="IPR036259">
    <property type="entry name" value="MFS_trans_sf"/>
</dbReference>
<feature type="transmembrane region" description="Helical" evidence="6">
    <location>
        <begin position="295"/>
        <end position="313"/>
    </location>
</feature>
<feature type="transmembrane region" description="Helical" evidence="6">
    <location>
        <begin position="371"/>
        <end position="391"/>
    </location>
</feature>
<evidence type="ECO:0000313" key="9">
    <source>
        <dbReference type="Proteomes" id="UP001345013"/>
    </source>
</evidence>
<gene>
    <name evidence="8" type="ORF">LTR24_005853</name>
</gene>
<feature type="transmembrane region" description="Helical" evidence="6">
    <location>
        <begin position="194"/>
        <end position="217"/>
    </location>
</feature>
<name>A0ABR0K996_9EURO</name>
<dbReference type="SUPFAM" id="SSF103473">
    <property type="entry name" value="MFS general substrate transporter"/>
    <property type="match status" value="1"/>
</dbReference>
<feature type="transmembrane region" description="Helical" evidence="6">
    <location>
        <begin position="264"/>
        <end position="283"/>
    </location>
</feature>
<keyword evidence="9" id="KW-1185">Reference proteome</keyword>
<evidence type="ECO:0000256" key="2">
    <source>
        <dbReference type="ARBA" id="ARBA00022692"/>
    </source>
</evidence>
<dbReference type="InterPro" id="IPR020846">
    <property type="entry name" value="MFS_dom"/>
</dbReference>
<feature type="transmembrane region" description="Helical" evidence="6">
    <location>
        <begin position="136"/>
        <end position="154"/>
    </location>
</feature>
<feature type="region of interest" description="Disordered" evidence="5">
    <location>
        <begin position="1"/>
        <end position="32"/>
    </location>
</feature>
<evidence type="ECO:0000256" key="1">
    <source>
        <dbReference type="ARBA" id="ARBA00004141"/>
    </source>
</evidence>
<evidence type="ECO:0000313" key="8">
    <source>
        <dbReference type="EMBL" id="KAK5089801.1"/>
    </source>
</evidence>
<feature type="transmembrane region" description="Helical" evidence="6">
    <location>
        <begin position="224"/>
        <end position="244"/>
    </location>
</feature>
<keyword evidence="2 6" id="KW-0812">Transmembrane</keyword>
<dbReference type="Pfam" id="PF07690">
    <property type="entry name" value="MFS_1"/>
    <property type="match status" value="1"/>
</dbReference>
<evidence type="ECO:0000256" key="4">
    <source>
        <dbReference type="ARBA" id="ARBA00023136"/>
    </source>
</evidence>
<accession>A0ABR0K996</accession>
<feature type="transmembrane region" description="Helical" evidence="6">
    <location>
        <begin position="428"/>
        <end position="449"/>
    </location>
</feature>
<comment type="caution">
    <text evidence="8">The sequence shown here is derived from an EMBL/GenBank/DDBJ whole genome shotgun (WGS) entry which is preliminary data.</text>
</comment>
<proteinExistence type="predicted"/>
<dbReference type="PANTHER" id="PTHR23501:SF198">
    <property type="entry name" value="AZOLE RESISTANCE PROTEIN 1-RELATED"/>
    <property type="match status" value="1"/>
</dbReference>
<protein>
    <recommendedName>
        <fullName evidence="7">Major facilitator superfamily (MFS) profile domain-containing protein</fullName>
    </recommendedName>
</protein>
<keyword evidence="4 6" id="KW-0472">Membrane</keyword>
<keyword evidence="3 6" id="KW-1133">Transmembrane helix</keyword>
<dbReference type="InterPro" id="IPR011701">
    <property type="entry name" value="MFS"/>
</dbReference>
<feature type="transmembrane region" description="Helical" evidence="6">
    <location>
        <begin position="106"/>
        <end position="124"/>
    </location>
</feature>
<evidence type="ECO:0000256" key="3">
    <source>
        <dbReference type="ARBA" id="ARBA00022989"/>
    </source>
</evidence>
<feature type="transmembrane region" description="Helical" evidence="6">
    <location>
        <begin position="461"/>
        <end position="485"/>
    </location>
</feature>
<feature type="transmembrane region" description="Helical" evidence="6">
    <location>
        <begin position="333"/>
        <end position="359"/>
    </location>
</feature>
<feature type="transmembrane region" description="Helical" evidence="6">
    <location>
        <begin position="397"/>
        <end position="416"/>
    </location>
</feature>
<dbReference type="EMBL" id="JAVRRG010000070">
    <property type="protein sequence ID" value="KAK5089801.1"/>
    <property type="molecule type" value="Genomic_DNA"/>
</dbReference>
<feature type="domain" description="Major facilitator superfamily (MFS) profile" evidence="7">
    <location>
        <begin position="71"/>
        <end position="559"/>
    </location>
</feature>
<evidence type="ECO:0000256" key="6">
    <source>
        <dbReference type="SAM" id="Phobius"/>
    </source>
</evidence>
<evidence type="ECO:0000259" key="7">
    <source>
        <dbReference type="PROSITE" id="PS50850"/>
    </source>
</evidence>
<dbReference type="Proteomes" id="UP001345013">
    <property type="component" value="Unassembled WGS sequence"/>
</dbReference>
<organism evidence="8 9">
    <name type="scientific">Lithohypha guttulata</name>
    <dbReference type="NCBI Taxonomy" id="1690604"/>
    <lineage>
        <taxon>Eukaryota</taxon>
        <taxon>Fungi</taxon>
        <taxon>Dikarya</taxon>
        <taxon>Ascomycota</taxon>
        <taxon>Pezizomycotina</taxon>
        <taxon>Eurotiomycetes</taxon>
        <taxon>Chaetothyriomycetidae</taxon>
        <taxon>Chaetothyriales</taxon>
        <taxon>Trichomeriaceae</taxon>
        <taxon>Lithohypha</taxon>
    </lineage>
</organism>
<evidence type="ECO:0000256" key="5">
    <source>
        <dbReference type="SAM" id="MobiDB-lite"/>
    </source>
</evidence>
<reference evidence="8 9" key="1">
    <citation type="submission" date="2023-08" db="EMBL/GenBank/DDBJ databases">
        <title>Black Yeasts Isolated from many extreme environments.</title>
        <authorList>
            <person name="Coleine C."/>
            <person name="Stajich J.E."/>
            <person name="Selbmann L."/>
        </authorList>
    </citation>
    <scope>NUCLEOTIDE SEQUENCE [LARGE SCALE GENOMIC DNA]</scope>
    <source>
        <strain evidence="8 9">CCFEE 5885</strain>
    </source>
</reference>
<feature type="transmembrane region" description="Helical" evidence="6">
    <location>
        <begin position="68"/>
        <end position="94"/>
    </location>
</feature>
<feature type="transmembrane region" description="Helical" evidence="6">
    <location>
        <begin position="161"/>
        <end position="182"/>
    </location>
</feature>
<feature type="compositionally biased region" description="Polar residues" evidence="5">
    <location>
        <begin position="22"/>
        <end position="31"/>
    </location>
</feature>